<reference evidence="2" key="1">
    <citation type="submission" date="2016-06" db="EMBL/GenBank/DDBJ databases">
        <title>Parallel loss of symbiosis genes in relatives of nitrogen-fixing non-legume Parasponia.</title>
        <authorList>
            <person name="Van Velzen R."/>
            <person name="Holmer R."/>
            <person name="Bu F."/>
            <person name="Rutten L."/>
            <person name="Van Zeijl A."/>
            <person name="Liu W."/>
            <person name="Santuari L."/>
            <person name="Cao Q."/>
            <person name="Sharma T."/>
            <person name="Shen D."/>
            <person name="Roswanjaya Y."/>
            <person name="Wardhani T."/>
            <person name="Kalhor M.S."/>
            <person name="Jansen J."/>
            <person name="Van den Hoogen J."/>
            <person name="Gungor B."/>
            <person name="Hartog M."/>
            <person name="Hontelez J."/>
            <person name="Verver J."/>
            <person name="Yang W.-C."/>
            <person name="Schijlen E."/>
            <person name="Repin R."/>
            <person name="Schilthuizen M."/>
            <person name="Schranz E."/>
            <person name="Heidstra R."/>
            <person name="Miyata K."/>
            <person name="Fedorova E."/>
            <person name="Kohlen W."/>
            <person name="Bisseling T."/>
            <person name="Smit S."/>
            <person name="Geurts R."/>
        </authorList>
    </citation>
    <scope>NUCLEOTIDE SEQUENCE [LARGE SCALE GENOMIC DNA]</scope>
    <source>
        <strain evidence="2">cv. RG33-2</strain>
    </source>
</reference>
<comment type="caution">
    <text evidence="1">The sequence shown here is derived from an EMBL/GenBank/DDBJ whole genome shotgun (WGS) entry which is preliminary data.</text>
</comment>
<sequence length="116" mass="12939">MIVFFFRREKDGSKPSIYFGGKRDAEINVGGTTLLSSPRAMVIQLLVNSRQDKASAIRWEKQTPMAIPPQLKTLSWMPRGKRASSSIGNGRRSLSSTGIGFLRTSESCLFSTRAWK</sequence>
<proteinExistence type="predicted"/>
<dbReference type="EMBL" id="JXTC01000276">
    <property type="protein sequence ID" value="PON71595.1"/>
    <property type="molecule type" value="Genomic_DNA"/>
</dbReference>
<evidence type="ECO:0000313" key="2">
    <source>
        <dbReference type="Proteomes" id="UP000237000"/>
    </source>
</evidence>
<dbReference type="AlphaFoldDB" id="A0A2P5DE71"/>
<gene>
    <name evidence="1" type="ORF">TorRG33x02_253910</name>
</gene>
<dbReference type="InParanoid" id="A0A2P5DE71"/>
<dbReference type="Proteomes" id="UP000237000">
    <property type="component" value="Unassembled WGS sequence"/>
</dbReference>
<evidence type="ECO:0000313" key="1">
    <source>
        <dbReference type="EMBL" id="PON71595.1"/>
    </source>
</evidence>
<keyword evidence="2" id="KW-1185">Reference proteome</keyword>
<dbReference type="OrthoDB" id="10275463at2759"/>
<protein>
    <submittedName>
        <fullName evidence="1">Uncharacterized protein</fullName>
    </submittedName>
</protein>
<organism evidence="1 2">
    <name type="scientific">Trema orientale</name>
    <name type="common">Charcoal tree</name>
    <name type="synonym">Celtis orientalis</name>
    <dbReference type="NCBI Taxonomy" id="63057"/>
    <lineage>
        <taxon>Eukaryota</taxon>
        <taxon>Viridiplantae</taxon>
        <taxon>Streptophyta</taxon>
        <taxon>Embryophyta</taxon>
        <taxon>Tracheophyta</taxon>
        <taxon>Spermatophyta</taxon>
        <taxon>Magnoliopsida</taxon>
        <taxon>eudicotyledons</taxon>
        <taxon>Gunneridae</taxon>
        <taxon>Pentapetalae</taxon>
        <taxon>rosids</taxon>
        <taxon>fabids</taxon>
        <taxon>Rosales</taxon>
        <taxon>Cannabaceae</taxon>
        <taxon>Trema</taxon>
    </lineage>
</organism>
<accession>A0A2P5DE71</accession>
<name>A0A2P5DE71_TREOI</name>